<dbReference type="PANTHER" id="PTHR43037">
    <property type="entry name" value="UNNAMED PRODUCT-RELATED"/>
    <property type="match status" value="1"/>
</dbReference>
<dbReference type="Gene3D" id="3.40.50.1820">
    <property type="entry name" value="alpha/beta hydrolase"/>
    <property type="match status" value="1"/>
</dbReference>
<dbReference type="NCBIfam" id="TIGR01840">
    <property type="entry name" value="esterase_phb"/>
    <property type="match status" value="1"/>
</dbReference>
<keyword evidence="1" id="KW-0732">Signal</keyword>
<proteinExistence type="predicted"/>
<name>A0A246WQB3_9BURK</name>
<dbReference type="SUPFAM" id="SSF53474">
    <property type="entry name" value="alpha/beta-Hydrolases"/>
    <property type="match status" value="1"/>
</dbReference>
<dbReference type="InterPro" id="IPR010126">
    <property type="entry name" value="Esterase_phb"/>
</dbReference>
<evidence type="ECO:0000313" key="4">
    <source>
        <dbReference type="Proteomes" id="UP000197596"/>
    </source>
</evidence>
<protein>
    <submittedName>
        <fullName evidence="3">PHB depolymerase esterase</fullName>
    </submittedName>
</protein>
<evidence type="ECO:0000256" key="1">
    <source>
        <dbReference type="ARBA" id="ARBA00022729"/>
    </source>
</evidence>
<dbReference type="Proteomes" id="UP000197596">
    <property type="component" value="Unassembled WGS sequence"/>
</dbReference>
<organism evidence="3 4">
    <name type="scientific">Herbaspirillum robiniae</name>
    <dbReference type="NCBI Taxonomy" id="2014887"/>
    <lineage>
        <taxon>Bacteria</taxon>
        <taxon>Pseudomonadati</taxon>
        <taxon>Pseudomonadota</taxon>
        <taxon>Betaproteobacteria</taxon>
        <taxon>Burkholderiales</taxon>
        <taxon>Oxalobacteraceae</taxon>
        <taxon>Herbaspirillum</taxon>
    </lineage>
</organism>
<sequence length="333" mass="36528">MPDAGASSRKTSNKKSALSGSWLQRHFTESDSGRSLKYRLFLPSAAVKNSAGIPLVIMLHGCQQYADQFAIGTGMNALAESRGYAVVYPEQSPGVQSRRCWRWYDAVTQRGGADAALIAHLIREVVARYPIDPQRVYACGISAGAAMAHILALQYPELVAAVGMHCGPVFGACRGAAGGIRVMQHGGIHVEVPIDDILNKRASTRPMPAILISGDNDQVVRAINAHQLERQFLRLNQAWQPLAKETVTKEFGRSSSAKGRKRRMLIRDYRSGRKLLLRSIEIEGLGHAWSGGDDSIAYHAKGPNASRLMLDFFPATHQVDELVFPALVLYRRL</sequence>
<dbReference type="EMBL" id="NJGU01000008">
    <property type="protein sequence ID" value="OWY28255.1"/>
    <property type="molecule type" value="Genomic_DNA"/>
</dbReference>
<gene>
    <name evidence="3" type="ORF">CEJ42_16200</name>
</gene>
<dbReference type="InterPro" id="IPR050955">
    <property type="entry name" value="Plant_Biomass_Hydrol_Est"/>
</dbReference>
<dbReference type="Pfam" id="PF10503">
    <property type="entry name" value="Esterase_PHB"/>
    <property type="match status" value="1"/>
</dbReference>
<reference evidence="3 4" key="1">
    <citation type="submission" date="2017-06" db="EMBL/GenBank/DDBJ databases">
        <title>Herbaspirillum phytohormonus sp. nov., isolated from the root nodule of Robinia pseudoacacia in lead-zinc mine.</title>
        <authorList>
            <person name="Fan M."/>
            <person name="Lin Y."/>
        </authorList>
    </citation>
    <scope>NUCLEOTIDE SEQUENCE [LARGE SCALE GENOMIC DNA]</scope>
    <source>
        <strain evidence="3 4">HZ10</strain>
    </source>
</reference>
<dbReference type="PANTHER" id="PTHR43037:SF1">
    <property type="entry name" value="BLL1128 PROTEIN"/>
    <property type="match status" value="1"/>
</dbReference>
<evidence type="ECO:0000313" key="3">
    <source>
        <dbReference type="EMBL" id="OWY28255.1"/>
    </source>
</evidence>
<keyword evidence="2" id="KW-0378">Hydrolase</keyword>
<dbReference type="GO" id="GO:0016787">
    <property type="term" value="F:hydrolase activity"/>
    <property type="evidence" value="ECO:0007669"/>
    <property type="project" value="UniProtKB-KW"/>
</dbReference>
<evidence type="ECO:0000256" key="2">
    <source>
        <dbReference type="ARBA" id="ARBA00022801"/>
    </source>
</evidence>
<accession>A0A246WQB3</accession>
<dbReference type="AlphaFoldDB" id="A0A246WQB3"/>
<dbReference type="InterPro" id="IPR029058">
    <property type="entry name" value="AB_hydrolase_fold"/>
</dbReference>
<dbReference type="GO" id="GO:0005576">
    <property type="term" value="C:extracellular region"/>
    <property type="evidence" value="ECO:0007669"/>
    <property type="project" value="InterPro"/>
</dbReference>
<comment type="caution">
    <text evidence="3">The sequence shown here is derived from an EMBL/GenBank/DDBJ whole genome shotgun (WGS) entry which is preliminary data.</text>
</comment>